<accession>A0A222MZX1</accession>
<protein>
    <submittedName>
        <fullName evidence="1">Uncharacterized protein</fullName>
    </submittedName>
</protein>
<gene>
    <name evidence="1" type="ORF">CAV_1528</name>
</gene>
<organism evidence="1 2">
    <name type="scientific">Campylobacter avium LMG 24591</name>
    <dbReference type="NCBI Taxonomy" id="522484"/>
    <lineage>
        <taxon>Bacteria</taxon>
        <taxon>Pseudomonadati</taxon>
        <taxon>Campylobacterota</taxon>
        <taxon>Epsilonproteobacteria</taxon>
        <taxon>Campylobacterales</taxon>
        <taxon>Campylobacteraceae</taxon>
        <taxon>Campylobacter</taxon>
    </lineage>
</organism>
<sequence>MYIKNVANQHNNYYISNKINTKSYAINNTNEVLGYKVDKEGYFTAEFNKAANIPTDIKIHSNSLKNFVSELTHPFPFKSYESIDIAKTVGNAYKVFSQILNSSELLSSKETFSKDDLKHLPSHFILNSQGKLTKTFSYEEALQRVEEKVGFKDDLSATDMIYPTFYEALDDEILPIDKSLLSTNNWLWHKDKGIDFDKYINDDGSVSKAGLLMSFLARNYAYNDLVVGETTIYGKIRGLDKDVNPDDLQKLSNKILGLEGFPFDDEIMNKTSLKEFSNDLLKWRKENLDDIDEAFKYSKEITELLFKSVDEVLEKSKQNAKRWHELDLMV</sequence>
<dbReference type="KEGG" id="cavi:CAV_1528"/>
<reference evidence="1 2" key="1">
    <citation type="submission" date="2017-07" db="EMBL/GenBank/DDBJ databases">
        <title>Analysis of two Campylobacter avium genomes and identification of a novel hippuricase gene.</title>
        <authorList>
            <person name="Miller W.G."/>
            <person name="Chapman M.H."/>
            <person name="Yee E."/>
            <person name="Revez J."/>
            <person name="Bono J.L."/>
            <person name="Rossi M."/>
        </authorList>
    </citation>
    <scope>NUCLEOTIDE SEQUENCE [LARGE SCALE GENOMIC DNA]</scope>
    <source>
        <strain evidence="1 2">LMG 24591</strain>
    </source>
</reference>
<evidence type="ECO:0000313" key="2">
    <source>
        <dbReference type="Proteomes" id="UP000201169"/>
    </source>
</evidence>
<dbReference type="RefSeq" id="WP_094325947.1">
    <property type="nucleotide sequence ID" value="NZ_CP022347.1"/>
</dbReference>
<name>A0A222MZX1_9BACT</name>
<proteinExistence type="predicted"/>
<dbReference type="AlphaFoldDB" id="A0A222MZX1"/>
<dbReference type="NCBIfam" id="NF046095">
    <property type="entry name" value="flg_dep_Cj0814"/>
    <property type="match status" value="1"/>
</dbReference>
<dbReference type="EMBL" id="CP022347">
    <property type="protein sequence ID" value="ASQ31136.1"/>
    <property type="molecule type" value="Genomic_DNA"/>
</dbReference>
<dbReference type="OrthoDB" id="5363613at2"/>
<dbReference type="InterPro" id="IPR058078">
    <property type="entry name" value="Cj0814-like"/>
</dbReference>
<dbReference type="Proteomes" id="UP000201169">
    <property type="component" value="Chromosome"/>
</dbReference>
<keyword evidence="2" id="KW-1185">Reference proteome</keyword>
<evidence type="ECO:0000313" key="1">
    <source>
        <dbReference type="EMBL" id="ASQ31136.1"/>
    </source>
</evidence>